<organism evidence="2">
    <name type="scientific">Serpula lacrymans var. lacrymans (strain S7.3)</name>
    <name type="common">Dry rot fungus</name>
    <dbReference type="NCBI Taxonomy" id="936435"/>
    <lineage>
        <taxon>Eukaryota</taxon>
        <taxon>Fungi</taxon>
        <taxon>Dikarya</taxon>
        <taxon>Basidiomycota</taxon>
        <taxon>Agaricomycotina</taxon>
        <taxon>Agaricomycetes</taxon>
        <taxon>Agaricomycetidae</taxon>
        <taxon>Boletales</taxon>
        <taxon>Coniophorineae</taxon>
        <taxon>Serpulaceae</taxon>
        <taxon>Serpula</taxon>
    </lineage>
</organism>
<evidence type="ECO:0000313" key="1">
    <source>
        <dbReference type="EMBL" id="EGO02179.1"/>
    </source>
</evidence>
<dbReference type="HOGENOM" id="CLU_2265357_0_0_1"/>
<protein>
    <submittedName>
        <fullName evidence="1">Uncharacterized protein</fullName>
    </submittedName>
</protein>
<keyword evidence="2" id="KW-1185">Reference proteome</keyword>
<gene>
    <name evidence="1" type="ORF">SERLA73DRAFT_177985</name>
</gene>
<sequence length="103" mass="11283">MITGSINNFIMYENYDTGSPLYRCHEQGACVSIVSCSGIYRCDSFAFFDGLLRFRGCDLVKGYLGQEGALMKIATLDGPSLLIDNTSPSIHSKDATAMMPKKI</sequence>
<accession>F8PQ78</accession>
<name>F8PQ78_SERL3</name>
<dbReference type="EMBL" id="GL945477">
    <property type="protein sequence ID" value="EGO02179.1"/>
    <property type="molecule type" value="Genomic_DNA"/>
</dbReference>
<dbReference type="AlphaFoldDB" id="F8PQ78"/>
<dbReference type="Proteomes" id="UP000008063">
    <property type="component" value="Unassembled WGS sequence"/>
</dbReference>
<evidence type="ECO:0000313" key="2">
    <source>
        <dbReference type="Proteomes" id="UP000008063"/>
    </source>
</evidence>
<reference evidence="2" key="1">
    <citation type="journal article" date="2011" name="Science">
        <title>The plant cell wall-decomposing machinery underlies the functional diversity of forest fungi.</title>
        <authorList>
            <person name="Eastwood D.C."/>
            <person name="Floudas D."/>
            <person name="Binder M."/>
            <person name="Majcherczyk A."/>
            <person name="Schneider P."/>
            <person name="Aerts A."/>
            <person name="Asiegbu F.O."/>
            <person name="Baker S.E."/>
            <person name="Barry K."/>
            <person name="Bendiksby M."/>
            <person name="Blumentritt M."/>
            <person name="Coutinho P.M."/>
            <person name="Cullen D."/>
            <person name="de Vries R.P."/>
            <person name="Gathman A."/>
            <person name="Goodell B."/>
            <person name="Henrissat B."/>
            <person name="Ihrmark K."/>
            <person name="Kauserud H."/>
            <person name="Kohler A."/>
            <person name="LaButti K."/>
            <person name="Lapidus A."/>
            <person name="Lavin J.L."/>
            <person name="Lee Y.-H."/>
            <person name="Lindquist E."/>
            <person name="Lilly W."/>
            <person name="Lucas S."/>
            <person name="Morin E."/>
            <person name="Murat C."/>
            <person name="Oguiza J.A."/>
            <person name="Park J."/>
            <person name="Pisabarro A.G."/>
            <person name="Riley R."/>
            <person name="Rosling A."/>
            <person name="Salamov A."/>
            <person name="Schmidt O."/>
            <person name="Schmutz J."/>
            <person name="Skrede I."/>
            <person name="Stenlid J."/>
            <person name="Wiebenga A."/>
            <person name="Xie X."/>
            <person name="Kuees U."/>
            <person name="Hibbett D.S."/>
            <person name="Hoffmeister D."/>
            <person name="Hoegberg N."/>
            <person name="Martin F."/>
            <person name="Grigoriev I.V."/>
            <person name="Watkinson S.C."/>
        </authorList>
    </citation>
    <scope>NUCLEOTIDE SEQUENCE [LARGE SCALE GENOMIC DNA]</scope>
    <source>
        <strain evidence="2">strain S7.3</strain>
    </source>
</reference>
<dbReference type="InParanoid" id="F8PQ78"/>
<proteinExistence type="predicted"/>